<comment type="similarity">
    <text evidence="1">Belongs to the short-chain dehydrogenases/reductases (SDR) family.</text>
</comment>
<dbReference type="PANTHER" id="PTHR42879">
    <property type="entry name" value="3-OXOACYL-(ACYL-CARRIER-PROTEIN) REDUCTASE"/>
    <property type="match status" value="1"/>
</dbReference>
<proteinExistence type="inferred from homology"/>
<gene>
    <name evidence="2" type="ORF">P7V44_06020</name>
    <name evidence="3" type="ORF">Q5E86_16635</name>
</gene>
<dbReference type="Gene3D" id="3.40.50.720">
    <property type="entry name" value="NAD(P)-binding Rossmann-like Domain"/>
    <property type="match status" value="1"/>
</dbReference>
<sequence>MGKFNDRIALITGASTGVGFGIAQKLHSLGATVVITGRNQLTLTQAAKEIDPTGQRISTIKMDVANAQDFKATIEKIEQQYGALHYLVNNAGITGPHGVNVEDYPLKAWHDVVATDITGTFHGLKYSIPSILRSGGGAIVNLSACNGVTGIAGIAPYTAAKHAVLGLTRSVALENAQKGIRINAVGPGYVQTPNIERLPQATQEWMSSTHPMGRMATREEIANVVAFLLSDESSFMTGAFIPIDGGYTAQ</sequence>
<keyword evidence="5" id="KW-1185">Reference proteome</keyword>
<reference evidence="2" key="1">
    <citation type="submission" date="2023-03" db="EMBL/GenBank/DDBJ databases">
        <title>a new species belonging to Providencia genus.</title>
        <authorList>
            <person name="Yang W."/>
            <person name="Hu F."/>
            <person name="Shen S."/>
            <person name="Ding L."/>
            <person name="Yin D."/>
        </authorList>
    </citation>
    <scope>NUCLEOTIDE SEQUENCE</scope>
    <source>
        <strain evidence="2">CRE-3FA-0001</strain>
    </source>
</reference>
<dbReference type="GO" id="GO:0032787">
    <property type="term" value="P:monocarboxylic acid metabolic process"/>
    <property type="evidence" value="ECO:0007669"/>
    <property type="project" value="UniProtKB-ARBA"/>
</dbReference>
<reference evidence="3" key="2">
    <citation type="submission" date="2023-07" db="EMBL/GenBank/DDBJ databases">
        <authorList>
            <person name="Yang W."/>
            <person name="Chen J."/>
            <person name="Ji P."/>
            <person name="Hu F."/>
        </authorList>
    </citation>
    <scope>NUCLEOTIDE SEQUENCE</scope>
    <source>
        <strain evidence="3">CRE-138-0111</strain>
    </source>
</reference>
<evidence type="ECO:0000313" key="2">
    <source>
        <dbReference type="EMBL" id="MDG4695795.1"/>
    </source>
</evidence>
<name>A0AA42K1W3_9GAMM</name>
<dbReference type="FunFam" id="3.40.50.720:FF:000084">
    <property type="entry name" value="Short-chain dehydrogenase reductase"/>
    <property type="match status" value="1"/>
</dbReference>
<evidence type="ECO:0000313" key="4">
    <source>
        <dbReference type="Proteomes" id="UP001156701"/>
    </source>
</evidence>
<dbReference type="InterPro" id="IPR002347">
    <property type="entry name" value="SDR_fam"/>
</dbReference>
<dbReference type="SUPFAM" id="SSF51735">
    <property type="entry name" value="NAD(P)-binding Rossmann-fold domains"/>
    <property type="match status" value="1"/>
</dbReference>
<dbReference type="Pfam" id="PF13561">
    <property type="entry name" value="adh_short_C2"/>
    <property type="match status" value="1"/>
</dbReference>
<dbReference type="RefSeq" id="WP_129466120.1">
    <property type="nucleotide sequence ID" value="NZ_JARRYG010000004.1"/>
</dbReference>
<evidence type="ECO:0000256" key="1">
    <source>
        <dbReference type="ARBA" id="ARBA00006484"/>
    </source>
</evidence>
<dbReference type="PANTHER" id="PTHR42879:SF2">
    <property type="entry name" value="3-OXOACYL-[ACYL-CARRIER-PROTEIN] REDUCTASE FABG"/>
    <property type="match status" value="1"/>
</dbReference>
<evidence type="ECO:0000313" key="3">
    <source>
        <dbReference type="EMBL" id="MDO7857940.1"/>
    </source>
</evidence>
<dbReference type="AlphaFoldDB" id="A0AA42K1W3"/>
<dbReference type="Proteomes" id="UP001156701">
    <property type="component" value="Unassembled WGS sequence"/>
</dbReference>
<accession>A0AA42K1W3</accession>
<dbReference type="InterPro" id="IPR050259">
    <property type="entry name" value="SDR"/>
</dbReference>
<organism evidence="2 4">
    <name type="scientific">Providencia huashanensis</name>
    <dbReference type="NCBI Taxonomy" id="3037798"/>
    <lineage>
        <taxon>Bacteria</taxon>
        <taxon>Pseudomonadati</taxon>
        <taxon>Pseudomonadota</taxon>
        <taxon>Gammaproteobacteria</taxon>
        <taxon>Enterobacterales</taxon>
        <taxon>Morganellaceae</taxon>
        <taxon>Providencia</taxon>
    </lineage>
</organism>
<dbReference type="EMBL" id="JAUQTG010000011">
    <property type="protein sequence ID" value="MDO7857940.1"/>
    <property type="molecule type" value="Genomic_DNA"/>
</dbReference>
<dbReference type="InterPro" id="IPR020904">
    <property type="entry name" value="Sc_DH/Rdtase_CS"/>
</dbReference>
<dbReference type="CDD" id="cd05233">
    <property type="entry name" value="SDR_c"/>
    <property type="match status" value="1"/>
</dbReference>
<evidence type="ECO:0000313" key="5">
    <source>
        <dbReference type="Proteomes" id="UP001176478"/>
    </source>
</evidence>
<dbReference type="InterPro" id="IPR036291">
    <property type="entry name" value="NAD(P)-bd_dom_sf"/>
</dbReference>
<dbReference type="Proteomes" id="UP001176478">
    <property type="component" value="Unassembled WGS sequence"/>
</dbReference>
<protein>
    <submittedName>
        <fullName evidence="2">SDR family NAD(P)-dependent oxidoreductase</fullName>
    </submittedName>
</protein>
<dbReference type="PROSITE" id="PS00061">
    <property type="entry name" value="ADH_SHORT"/>
    <property type="match status" value="1"/>
</dbReference>
<reference evidence="3" key="3">
    <citation type="journal article" date="2024" name="Int. J. Antimicrob. Agents">
        <title>Identification of a novel Providencia species showing multi-drug-resistant in three patients with hospital-acquired infection.</title>
        <authorList>
            <person name="Yang W."/>
            <person name="Chen J."/>
            <person name="Yang F."/>
            <person name="Ji P."/>
            <person name="Shen S."/>
            <person name="Yin D."/>
            <person name="Hu F."/>
        </authorList>
    </citation>
    <scope>NUCLEOTIDE SEQUENCE</scope>
    <source>
        <strain evidence="3">CRE-138-0111</strain>
    </source>
</reference>
<dbReference type="PRINTS" id="PR00080">
    <property type="entry name" value="SDRFAMILY"/>
</dbReference>
<dbReference type="EMBL" id="JARRYG010000004">
    <property type="protein sequence ID" value="MDG4695795.1"/>
    <property type="molecule type" value="Genomic_DNA"/>
</dbReference>
<dbReference type="PRINTS" id="PR00081">
    <property type="entry name" value="GDHRDH"/>
</dbReference>
<comment type="caution">
    <text evidence="2">The sequence shown here is derived from an EMBL/GenBank/DDBJ whole genome shotgun (WGS) entry which is preliminary data.</text>
</comment>